<organism evidence="2 3">
    <name type="scientific">Pleurodeles waltl</name>
    <name type="common">Iberian ribbed newt</name>
    <dbReference type="NCBI Taxonomy" id="8319"/>
    <lineage>
        <taxon>Eukaryota</taxon>
        <taxon>Metazoa</taxon>
        <taxon>Chordata</taxon>
        <taxon>Craniata</taxon>
        <taxon>Vertebrata</taxon>
        <taxon>Euteleostomi</taxon>
        <taxon>Amphibia</taxon>
        <taxon>Batrachia</taxon>
        <taxon>Caudata</taxon>
        <taxon>Salamandroidea</taxon>
        <taxon>Salamandridae</taxon>
        <taxon>Pleurodelinae</taxon>
        <taxon>Pleurodeles</taxon>
    </lineage>
</organism>
<gene>
    <name evidence="2" type="ORF">NDU88_002822</name>
</gene>
<comment type="caution">
    <text evidence="2">The sequence shown here is derived from an EMBL/GenBank/DDBJ whole genome shotgun (WGS) entry which is preliminary data.</text>
</comment>
<dbReference type="EMBL" id="JANPWB010000011">
    <property type="protein sequence ID" value="KAJ1124361.1"/>
    <property type="molecule type" value="Genomic_DNA"/>
</dbReference>
<reference evidence="2" key="1">
    <citation type="journal article" date="2022" name="bioRxiv">
        <title>Sequencing and chromosome-scale assembly of the giantPleurodeles waltlgenome.</title>
        <authorList>
            <person name="Brown T."/>
            <person name="Elewa A."/>
            <person name="Iarovenko S."/>
            <person name="Subramanian E."/>
            <person name="Araus A.J."/>
            <person name="Petzold A."/>
            <person name="Susuki M."/>
            <person name="Suzuki K.-i.T."/>
            <person name="Hayashi T."/>
            <person name="Toyoda A."/>
            <person name="Oliveira C."/>
            <person name="Osipova E."/>
            <person name="Leigh N.D."/>
            <person name="Simon A."/>
            <person name="Yun M.H."/>
        </authorList>
    </citation>
    <scope>NUCLEOTIDE SEQUENCE</scope>
    <source>
        <strain evidence="2">20211129_DDA</strain>
        <tissue evidence="2">Liver</tissue>
    </source>
</reference>
<evidence type="ECO:0000313" key="2">
    <source>
        <dbReference type="EMBL" id="KAJ1124361.1"/>
    </source>
</evidence>
<evidence type="ECO:0000313" key="3">
    <source>
        <dbReference type="Proteomes" id="UP001066276"/>
    </source>
</evidence>
<dbReference type="AlphaFoldDB" id="A0AAV7PA81"/>
<feature type="region of interest" description="Disordered" evidence="1">
    <location>
        <begin position="161"/>
        <end position="200"/>
    </location>
</feature>
<dbReference type="Proteomes" id="UP001066276">
    <property type="component" value="Chromosome 7"/>
</dbReference>
<protein>
    <submittedName>
        <fullName evidence="2">Uncharacterized protein</fullName>
    </submittedName>
</protein>
<proteinExistence type="predicted"/>
<feature type="non-terminal residue" evidence="2">
    <location>
        <position position="1"/>
    </location>
</feature>
<name>A0AAV7PA81_PLEWA</name>
<evidence type="ECO:0000256" key="1">
    <source>
        <dbReference type="SAM" id="MobiDB-lite"/>
    </source>
</evidence>
<keyword evidence="3" id="KW-1185">Reference proteome</keyword>
<accession>A0AAV7PA81</accession>
<feature type="non-terminal residue" evidence="2">
    <location>
        <position position="200"/>
    </location>
</feature>
<sequence>RFFLGGGLTGMRRQREGKNTDSAVLAEWAAVLGSRTSDAALGGEACPHVGWRGDRLTQLGASGKWCMISGQRKPGLWNKKELNCLLGCCSKETFLIYFSWGRAPSDSRRYFPKLESLYPTPGDLSAPSEPWPQAPFAMASSPMVSLRPRWHTSAGVWSWAQSWPCSTPRSPRGPRRRLSRSSWRRGRSPGAEARTSWKEQ</sequence>
<feature type="compositionally biased region" description="Basic residues" evidence="1">
    <location>
        <begin position="172"/>
        <end position="187"/>
    </location>
</feature>